<reference evidence="1 2" key="1">
    <citation type="submission" date="2016-05" db="EMBL/GenBank/DDBJ databases">
        <title>Microbial solvent formation.</title>
        <authorList>
            <person name="Poehlein A."/>
            <person name="Montoya Solano J.D."/>
            <person name="Flitsch S."/>
            <person name="Krabben P."/>
            <person name="Duerre P."/>
            <person name="Daniel R."/>
        </authorList>
    </citation>
    <scope>NUCLEOTIDE SEQUENCE [LARGE SCALE GENOMIC DNA]</scope>
    <source>
        <strain evidence="1 2">DSM 53</strain>
    </source>
</reference>
<evidence type="ECO:0000313" key="2">
    <source>
        <dbReference type="Proteomes" id="UP000190973"/>
    </source>
</evidence>
<dbReference type="AlphaFoldDB" id="A0A1S8RZ28"/>
<evidence type="ECO:0000313" key="1">
    <source>
        <dbReference type="EMBL" id="OOM58467.1"/>
    </source>
</evidence>
<organism evidence="1 2">
    <name type="scientific">Clostridium beijerinckii</name>
    <name type="common">Clostridium MP</name>
    <dbReference type="NCBI Taxonomy" id="1520"/>
    <lineage>
        <taxon>Bacteria</taxon>
        <taxon>Bacillati</taxon>
        <taxon>Bacillota</taxon>
        <taxon>Clostridia</taxon>
        <taxon>Eubacteriales</taxon>
        <taxon>Clostridiaceae</taxon>
        <taxon>Clostridium</taxon>
    </lineage>
</organism>
<protein>
    <submittedName>
        <fullName evidence="1">Uncharacterized protein</fullName>
    </submittedName>
</protein>
<comment type="caution">
    <text evidence="1">The sequence shown here is derived from an EMBL/GenBank/DDBJ whole genome shotgun (WGS) entry which is preliminary data.</text>
</comment>
<gene>
    <name evidence="1" type="ORF">CLBCK_40450</name>
</gene>
<sequence>MKIKKIELMIDKIVDGEADTALNRIENNDRFRA</sequence>
<proteinExistence type="predicted"/>
<dbReference type="Proteomes" id="UP000190973">
    <property type="component" value="Unassembled WGS sequence"/>
</dbReference>
<name>A0A1S8RZ28_CLOBE</name>
<accession>A0A1S8RZ28</accession>
<dbReference type="EMBL" id="LZZI01000103">
    <property type="protein sequence ID" value="OOM58467.1"/>
    <property type="molecule type" value="Genomic_DNA"/>
</dbReference>